<dbReference type="OrthoDB" id="38125at2759"/>
<dbReference type="EMBL" id="BGPR01216792">
    <property type="protein sequence ID" value="GBN53891.1"/>
    <property type="molecule type" value="Genomic_DNA"/>
</dbReference>
<evidence type="ECO:0008006" key="3">
    <source>
        <dbReference type="Google" id="ProtNLM"/>
    </source>
</evidence>
<organism evidence="1 2">
    <name type="scientific">Araneus ventricosus</name>
    <name type="common">Orbweaver spider</name>
    <name type="synonym">Epeira ventricosa</name>
    <dbReference type="NCBI Taxonomy" id="182803"/>
    <lineage>
        <taxon>Eukaryota</taxon>
        <taxon>Metazoa</taxon>
        <taxon>Ecdysozoa</taxon>
        <taxon>Arthropoda</taxon>
        <taxon>Chelicerata</taxon>
        <taxon>Arachnida</taxon>
        <taxon>Araneae</taxon>
        <taxon>Araneomorphae</taxon>
        <taxon>Entelegynae</taxon>
        <taxon>Araneoidea</taxon>
        <taxon>Araneidae</taxon>
        <taxon>Araneus</taxon>
    </lineage>
</organism>
<gene>
    <name evidence="1" type="ORF">AVEN_147145_1</name>
</gene>
<keyword evidence="2" id="KW-1185">Reference proteome</keyword>
<proteinExistence type="predicted"/>
<reference evidence="1 2" key="1">
    <citation type="journal article" date="2019" name="Sci. Rep.">
        <title>Orb-weaving spider Araneus ventricosus genome elucidates the spidroin gene catalogue.</title>
        <authorList>
            <person name="Kono N."/>
            <person name="Nakamura H."/>
            <person name="Ohtoshi R."/>
            <person name="Moran D.A.P."/>
            <person name="Shinohara A."/>
            <person name="Yoshida Y."/>
            <person name="Fujiwara M."/>
            <person name="Mori M."/>
            <person name="Tomita M."/>
            <person name="Arakawa K."/>
        </authorList>
    </citation>
    <scope>NUCLEOTIDE SEQUENCE [LARGE SCALE GENOMIC DNA]</scope>
</reference>
<protein>
    <recommendedName>
        <fullName evidence="3">PABS domain-containing protein</fullName>
    </recommendedName>
</protein>
<evidence type="ECO:0000313" key="2">
    <source>
        <dbReference type="Proteomes" id="UP000499080"/>
    </source>
</evidence>
<sequence>MCRNTTNNHEFRKSNCIAAARFVSGPAVCLYEKPYYENLQRALKPDGLLLSQ</sequence>
<comment type="caution">
    <text evidence="1">The sequence shown here is derived from an EMBL/GenBank/DDBJ whole genome shotgun (WGS) entry which is preliminary data.</text>
</comment>
<accession>A0A4Y2PRQ7</accession>
<name>A0A4Y2PRQ7_ARAVE</name>
<dbReference type="Proteomes" id="UP000499080">
    <property type="component" value="Unassembled WGS sequence"/>
</dbReference>
<dbReference type="AlphaFoldDB" id="A0A4Y2PRQ7"/>
<feature type="non-terminal residue" evidence="1">
    <location>
        <position position="52"/>
    </location>
</feature>
<evidence type="ECO:0000313" key="1">
    <source>
        <dbReference type="EMBL" id="GBN53891.1"/>
    </source>
</evidence>